<evidence type="ECO:0000313" key="15">
    <source>
        <dbReference type="Proteomes" id="UP000004756"/>
    </source>
</evidence>
<dbReference type="EC" id="1.5.1.2" evidence="9 11"/>
<reference evidence="14 15" key="2">
    <citation type="submission" date="2009-02" db="EMBL/GenBank/DDBJ databases">
        <title>Draft genome sequence of Clostridium asparagiforme (DSM 15981).</title>
        <authorList>
            <person name="Sudarsanam P."/>
            <person name="Ley R."/>
            <person name="Guruge J."/>
            <person name="Turnbaugh P.J."/>
            <person name="Mahowald M."/>
            <person name="Liep D."/>
            <person name="Gordon J."/>
        </authorList>
    </citation>
    <scope>NUCLEOTIDE SEQUENCE [LARGE SCALE GENOMIC DNA]</scope>
    <source>
        <strain evidence="14 15">DSM 15981</strain>
    </source>
</reference>
<evidence type="ECO:0000256" key="6">
    <source>
        <dbReference type="ARBA" id="ARBA00022857"/>
    </source>
</evidence>
<dbReference type="SUPFAM" id="SSF48179">
    <property type="entry name" value="6-phosphogluconate dehydrogenase C-terminal domain-like"/>
    <property type="match status" value="1"/>
</dbReference>
<name>C0D445_9FIRM</name>
<sequence>SAYGIVVGKRGDGMRLGMIGCGNMAAAMIKGILDKGLALPEEILASDRNAAARARGTALGVAVTEDNRKAAAWAEILVVAVKPQFYGAVLEEIRDCRPSGQVVVTIAPGISTEWVEHRLGAGVKVVRTMPNTPAMVGEGMTAVCCNRNVEQGELDRILGLLDGFGRAEQIPERLMDAAVSVGSSSPAYVFMFIEAMADAAVADGMPRAAACRIAAQAVLGSAKMVLETGKHPGELKDMVCSPGGTTIEAVWSLERHGFRGCVMEAMRACTEKAKRMV</sequence>
<dbReference type="PANTHER" id="PTHR11645">
    <property type="entry name" value="PYRROLINE-5-CARBOXYLATE REDUCTASE"/>
    <property type="match status" value="1"/>
</dbReference>
<dbReference type="GO" id="GO:0005737">
    <property type="term" value="C:cytoplasm"/>
    <property type="evidence" value="ECO:0007669"/>
    <property type="project" value="UniProtKB-SubCell"/>
</dbReference>
<feature type="domain" description="Pyrroline-5-carboxylate reductase dimerisation" evidence="13">
    <location>
        <begin position="172"/>
        <end position="276"/>
    </location>
</feature>
<evidence type="ECO:0000256" key="10">
    <source>
        <dbReference type="PIRSR" id="PIRSR000193-1"/>
    </source>
</evidence>
<dbReference type="InterPro" id="IPR053790">
    <property type="entry name" value="P5CR-like_CS"/>
</dbReference>
<keyword evidence="4 11" id="KW-0028">Amino-acid biosynthesis</keyword>
<evidence type="ECO:0000256" key="5">
    <source>
        <dbReference type="ARBA" id="ARBA00022650"/>
    </source>
</evidence>
<comment type="function">
    <text evidence="8">Catalyzes the reduction of 1-pyrroline-5-carboxylate (PCA) to L-proline.</text>
</comment>
<dbReference type="Pfam" id="PF14748">
    <property type="entry name" value="P5CR_dimer"/>
    <property type="match status" value="1"/>
</dbReference>
<dbReference type="FunFam" id="3.40.50.720:FF:000190">
    <property type="entry name" value="Pyrroline-5-carboxylate reductase"/>
    <property type="match status" value="1"/>
</dbReference>
<dbReference type="GO" id="GO:0055129">
    <property type="term" value="P:L-proline biosynthetic process"/>
    <property type="evidence" value="ECO:0007669"/>
    <property type="project" value="TreeGrafter"/>
</dbReference>
<dbReference type="PIRSF" id="PIRSF000193">
    <property type="entry name" value="Pyrrol-5-carb_rd"/>
    <property type="match status" value="1"/>
</dbReference>
<evidence type="ECO:0000256" key="3">
    <source>
        <dbReference type="ARBA" id="ARBA00022490"/>
    </source>
</evidence>
<evidence type="ECO:0000259" key="13">
    <source>
        <dbReference type="Pfam" id="PF14748"/>
    </source>
</evidence>
<keyword evidence="6 10" id="KW-0521">NADP</keyword>
<accession>C0D445</accession>
<keyword evidence="3" id="KW-0963">Cytoplasm</keyword>
<dbReference type="InterPro" id="IPR008927">
    <property type="entry name" value="6-PGluconate_DH-like_C_sf"/>
</dbReference>
<dbReference type="PANTHER" id="PTHR11645:SF0">
    <property type="entry name" value="PYRROLINE-5-CARBOXYLATE REDUCTASE 3"/>
    <property type="match status" value="1"/>
</dbReference>
<dbReference type="InterPro" id="IPR036291">
    <property type="entry name" value="NAD(P)-bd_dom_sf"/>
</dbReference>
<dbReference type="InterPro" id="IPR028939">
    <property type="entry name" value="P5C_Rdtase_cat_N"/>
</dbReference>
<dbReference type="Gene3D" id="3.40.50.720">
    <property type="entry name" value="NAD(P)-binding Rossmann-like Domain"/>
    <property type="match status" value="1"/>
</dbReference>
<evidence type="ECO:0000256" key="7">
    <source>
        <dbReference type="ARBA" id="ARBA00023002"/>
    </source>
</evidence>
<evidence type="ECO:0000256" key="8">
    <source>
        <dbReference type="ARBA" id="ARBA00058118"/>
    </source>
</evidence>
<feature type="binding site" evidence="10">
    <location>
        <begin position="19"/>
        <end position="24"/>
    </location>
    <ligand>
        <name>NADP(+)</name>
        <dbReference type="ChEBI" id="CHEBI:58349"/>
    </ligand>
</feature>
<comment type="pathway">
    <text evidence="11">Amino-acid biosynthesis; L-proline biosynthesis; L-proline from L-glutamate 5-semialdehyde: step 1/1.</text>
</comment>
<dbReference type="EMBL" id="ACCJ01000324">
    <property type="protein sequence ID" value="EEG53909.1"/>
    <property type="molecule type" value="Genomic_DNA"/>
</dbReference>
<proteinExistence type="inferred from homology"/>
<dbReference type="InterPro" id="IPR029036">
    <property type="entry name" value="P5CR_dimer"/>
</dbReference>
<dbReference type="SUPFAM" id="SSF51735">
    <property type="entry name" value="NAD(P)-binding Rossmann-fold domains"/>
    <property type="match status" value="1"/>
</dbReference>
<dbReference type="Proteomes" id="UP000004756">
    <property type="component" value="Unassembled WGS sequence"/>
</dbReference>
<comment type="similarity">
    <text evidence="2 11">Belongs to the pyrroline-5-carboxylate reductase family.</text>
</comment>
<evidence type="ECO:0000256" key="11">
    <source>
        <dbReference type="RuleBase" id="RU003903"/>
    </source>
</evidence>
<dbReference type="AlphaFoldDB" id="C0D445"/>
<keyword evidence="5 11" id="KW-0641">Proline biosynthesis</keyword>
<feature type="non-terminal residue" evidence="14">
    <location>
        <position position="1"/>
    </location>
</feature>
<keyword evidence="7 11" id="KW-0560">Oxidoreductase</keyword>
<dbReference type="NCBIfam" id="TIGR00112">
    <property type="entry name" value="proC"/>
    <property type="match status" value="1"/>
</dbReference>
<evidence type="ECO:0000256" key="9">
    <source>
        <dbReference type="NCBIfam" id="TIGR00112"/>
    </source>
</evidence>
<protein>
    <recommendedName>
        <fullName evidence="9 11">Pyrroline-5-carboxylate reductase</fullName>
        <ecNumber evidence="9 11">1.5.1.2</ecNumber>
    </recommendedName>
</protein>
<feature type="binding site" evidence="10">
    <location>
        <begin position="80"/>
        <end position="83"/>
    </location>
    <ligand>
        <name>NADP(+)</name>
        <dbReference type="ChEBI" id="CHEBI:58349"/>
    </ligand>
</feature>
<dbReference type="HAMAP" id="MF_01925">
    <property type="entry name" value="P5C_reductase"/>
    <property type="match status" value="1"/>
</dbReference>
<comment type="subcellular location">
    <subcellularLocation>
        <location evidence="1">Cytoplasm</location>
    </subcellularLocation>
</comment>
<evidence type="ECO:0000256" key="1">
    <source>
        <dbReference type="ARBA" id="ARBA00004496"/>
    </source>
</evidence>
<dbReference type="Gene3D" id="1.10.3730.10">
    <property type="entry name" value="ProC C-terminal domain-like"/>
    <property type="match status" value="1"/>
</dbReference>
<dbReference type="InterPro" id="IPR000304">
    <property type="entry name" value="Pyrroline-COOH_reductase"/>
</dbReference>
<gene>
    <name evidence="14" type="primary">proC</name>
    <name evidence="14" type="ORF">CLOSTASPAR_04037</name>
</gene>
<dbReference type="Pfam" id="PF03807">
    <property type="entry name" value="F420_oxidored"/>
    <property type="match status" value="1"/>
</dbReference>
<reference evidence="14 15" key="1">
    <citation type="submission" date="2009-01" db="EMBL/GenBank/DDBJ databases">
        <authorList>
            <person name="Fulton L."/>
            <person name="Clifton S."/>
            <person name="Fulton B."/>
            <person name="Xu J."/>
            <person name="Minx P."/>
            <person name="Pepin K.H."/>
            <person name="Johnson M."/>
            <person name="Bhonagiri V."/>
            <person name="Nash W.E."/>
            <person name="Mardis E.R."/>
            <person name="Wilson R.K."/>
        </authorList>
    </citation>
    <scope>NUCLEOTIDE SEQUENCE [LARGE SCALE GENOMIC DNA]</scope>
    <source>
        <strain evidence="14 15">DSM 15981</strain>
    </source>
</reference>
<comment type="caution">
    <text evidence="14">The sequence shown here is derived from an EMBL/GenBank/DDBJ whole genome shotgun (WGS) entry which is preliminary data.</text>
</comment>
<dbReference type="PROSITE" id="PS00521">
    <property type="entry name" value="P5CR"/>
    <property type="match status" value="1"/>
</dbReference>
<feature type="domain" description="Pyrroline-5-carboxylate reductase catalytic N-terminal" evidence="12">
    <location>
        <begin position="15"/>
        <end position="108"/>
    </location>
</feature>
<keyword evidence="15" id="KW-1185">Reference proteome</keyword>
<dbReference type="FunFam" id="1.10.3730.10:FF:000001">
    <property type="entry name" value="Pyrroline-5-carboxylate reductase"/>
    <property type="match status" value="1"/>
</dbReference>
<evidence type="ECO:0000313" key="14">
    <source>
        <dbReference type="EMBL" id="EEG53909.1"/>
    </source>
</evidence>
<evidence type="ECO:0000256" key="2">
    <source>
        <dbReference type="ARBA" id="ARBA00005525"/>
    </source>
</evidence>
<dbReference type="GO" id="GO:0004735">
    <property type="term" value="F:pyrroline-5-carboxylate reductase activity"/>
    <property type="evidence" value="ECO:0007669"/>
    <property type="project" value="UniProtKB-UniRule"/>
</dbReference>
<evidence type="ECO:0000259" key="12">
    <source>
        <dbReference type="Pfam" id="PF03807"/>
    </source>
</evidence>
<organism evidence="14 15">
    <name type="scientific">[Clostridium] asparagiforme DSM 15981</name>
    <dbReference type="NCBI Taxonomy" id="518636"/>
    <lineage>
        <taxon>Bacteria</taxon>
        <taxon>Bacillati</taxon>
        <taxon>Bacillota</taxon>
        <taxon>Clostridia</taxon>
        <taxon>Lachnospirales</taxon>
        <taxon>Lachnospiraceae</taxon>
        <taxon>Enterocloster</taxon>
    </lineage>
</organism>
<evidence type="ECO:0000256" key="4">
    <source>
        <dbReference type="ARBA" id="ARBA00022605"/>
    </source>
</evidence>
<dbReference type="HOGENOM" id="CLU_042344_3_1_9"/>
<comment type="catalytic activity">
    <reaction evidence="11">
        <text>L-proline + NADP(+) = (S)-1-pyrroline-5-carboxylate + NADPH + 2 H(+)</text>
        <dbReference type="Rhea" id="RHEA:14109"/>
        <dbReference type="ChEBI" id="CHEBI:15378"/>
        <dbReference type="ChEBI" id="CHEBI:17388"/>
        <dbReference type="ChEBI" id="CHEBI:57783"/>
        <dbReference type="ChEBI" id="CHEBI:58349"/>
        <dbReference type="ChEBI" id="CHEBI:60039"/>
        <dbReference type="EC" id="1.5.1.2"/>
    </reaction>
</comment>
<feature type="binding site" evidence="10">
    <location>
        <position position="67"/>
    </location>
    <ligand>
        <name>NADPH</name>
        <dbReference type="ChEBI" id="CHEBI:57783"/>
    </ligand>
</feature>